<dbReference type="AlphaFoldDB" id="A0A9D1SLX1"/>
<sequence length="173" mass="19409">MHTKIDLCSMALLKLGETPIQSLVEDSPAAQLSRTLFDSVIDTLLAMHPWRFACKHFDLTPDDKGNFLIPKQCLRVIKCNGEIIGNKVISKLKKISITAIVQVPPEEFPSYFVSLAATKLAMEFCIPLIGDQNVFRMLAALYETELQSAKFIDSTISTNRDNIENFSLINARF</sequence>
<dbReference type="InterPro" id="IPR033767">
    <property type="entry name" value="Tail_Gp11"/>
</dbReference>
<reference evidence="1" key="1">
    <citation type="submission" date="2020-10" db="EMBL/GenBank/DDBJ databases">
        <authorList>
            <person name="Gilroy R."/>
        </authorList>
    </citation>
    <scope>NUCLEOTIDE SEQUENCE</scope>
    <source>
        <strain evidence="1">CHK136-897</strain>
    </source>
</reference>
<dbReference type="Pfam" id="PF17212">
    <property type="entry name" value="Tube"/>
    <property type="match status" value="1"/>
</dbReference>
<proteinExistence type="predicted"/>
<reference evidence="1" key="2">
    <citation type="journal article" date="2021" name="PeerJ">
        <title>Extensive microbial diversity within the chicken gut microbiome revealed by metagenomics and culture.</title>
        <authorList>
            <person name="Gilroy R."/>
            <person name="Ravi A."/>
            <person name="Getino M."/>
            <person name="Pursley I."/>
            <person name="Horton D.L."/>
            <person name="Alikhan N.F."/>
            <person name="Baker D."/>
            <person name="Gharbi K."/>
            <person name="Hall N."/>
            <person name="Watson M."/>
            <person name="Adriaenssens E.M."/>
            <person name="Foster-Nyarko E."/>
            <person name="Jarju S."/>
            <person name="Secka A."/>
            <person name="Antonio M."/>
            <person name="Oren A."/>
            <person name="Chaudhuri R.R."/>
            <person name="La Ragione R."/>
            <person name="Hildebrand F."/>
            <person name="Pallen M.J."/>
        </authorList>
    </citation>
    <scope>NUCLEOTIDE SEQUENCE</scope>
    <source>
        <strain evidence="1">CHK136-897</strain>
    </source>
</reference>
<accession>A0A9D1SLX1</accession>
<comment type="caution">
    <text evidence="1">The sequence shown here is derived from an EMBL/GenBank/DDBJ whole genome shotgun (WGS) entry which is preliminary data.</text>
</comment>
<evidence type="ECO:0000313" key="2">
    <source>
        <dbReference type="Proteomes" id="UP000824142"/>
    </source>
</evidence>
<dbReference type="EMBL" id="DVNO01000010">
    <property type="protein sequence ID" value="HIU65284.1"/>
    <property type="molecule type" value="Genomic_DNA"/>
</dbReference>
<gene>
    <name evidence="1" type="ORF">IAC63_01435</name>
</gene>
<name>A0A9D1SLX1_9PROT</name>
<organism evidence="1 2">
    <name type="scientific">Candidatus Enterousia avicola</name>
    <dbReference type="NCBI Taxonomy" id="2840787"/>
    <lineage>
        <taxon>Bacteria</taxon>
        <taxon>Pseudomonadati</taxon>
        <taxon>Pseudomonadota</taxon>
        <taxon>Alphaproteobacteria</taxon>
        <taxon>Candidatus Enterousia</taxon>
    </lineage>
</organism>
<protein>
    <submittedName>
        <fullName evidence="1">Uncharacterized protein</fullName>
    </submittedName>
</protein>
<evidence type="ECO:0000313" key="1">
    <source>
        <dbReference type="EMBL" id="HIU65284.1"/>
    </source>
</evidence>
<dbReference type="Proteomes" id="UP000824142">
    <property type="component" value="Unassembled WGS sequence"/>
</dbReference>